<accession>A0A4R7B2B3</accession>
<evidence type="ECO:0000256" key="2">
    <source>
        <dbReference type="SAM" id="SignalP"/>
    </source>
</evidence>
<gene>
    <name evidence="3" type="ORF">DFP86_112130</name>
</gene>
<feature type="region of interest" description="Disordered" evidence="1">
    <location>
        <begin position="149"/>
        <end position="169"/>
    </location>
</feature>
<feature type="chain" id="PRO_5020787294" description="LTXXQ motif family protein" evidence="2">
    <location>
        <begin position="31"/>
        <end position="169"/>
    </location>
</feature>
<dbReference type="RefSeq" id="WP_166642288.1">
    <property type="nucleotide sequence ID" value="NZ_SNZP01000012.1"/>
</dbReference>
<dbReference type="AlphaFoldDB" id="A0A4R7B2B3"/>
<evidence type="ECO:0000313" key="3">
    <source>
        <dbReference type="EMBL" id="TDR73926.1"/>
    </source>
</evidence>
<feature type="signal peptide" evidence="2">
    <location>
        <begin position="1"/>
        <end position="30"/>
    </location>
</feature>
<evidence type="ECO:0000256" key="1">
    <source>
        <dbReference type="SAM" id="MobiDB-lite"/>
    </source>
</evidence>
<organism evidence="3 4">
    <name type="scientific">Paludibacterium purpuratum</name>
    <dbReference type="NCBI Taxonomy" id="1144873"/>
    <lineage>
        <taxon>Bacteria</taxon>
        <taxon>Pseudomonadati</taxon>
        <taxon>Pseudomonadota</taxon>
        <taxon>Betaproteobacteria</taxon>
        <taxon>Neisseriales</taxon>
        <taxon>Chromobacteriaceae</taxon>
        <taxon>Paludibacterium</taxon>
    </lineage>
</organism>
<protein>
    <recommendedName>
        <fullName evidence="5">LTXXQ motif family protein</fullName>
    </recommendedName>
</protein>
<comment type="caution">
    <text evidence="3">The sequence shown here is derived from an EMBL/GenBank/DDBJ whole genome shotgun (WGS) entry which is preliminary data.</text>
</comment>
<keyword evidence="2" id="KW-0732">Signal</keyword>
<evidence type="ECO:0000313" key="4">
    <source>
        <dbReference type="Proteomes" id="UP000295611"/>
    </source>
</evidence>
<evidence type="ECO:0008006" key="5">
    <source>
        <dbReference type="Google" id="ProtNLM"/>
    </source>
</evidence>
<name>A0A4R7B2B3_9NEIS</name>
<dbReference type="EMBL" id="SNZP01000012">
    <property type="protein sequence ID" value="TDR73926.1"/>
    <property type="molecule type" value="Genomic_DNA"/>
</dbReference>
<dbReference type="Proteomes" id="UP000295611">
    <property type="component" value="Unassembled WGS sequence"/>
</dbReference>
<reference evidence="3 4" key="1">
    <citation type="submission" date="2019-03" db="EMBL/GenBank/DDBJ databases">
        <title>Genomic Encyclopedia of Type Strains, Phase III (KMG-III): the genomes of soil and plant-associated and newly described type strains.</title>
        <authorList>
            <person name="Whitman W."/>
        </authorList>
    </citation>
    <scope>NUCLEOTIDE SEQUENCE [LARGE SCALE GENOMIC DNA]</scope>
    <source>
        <strain evidence="3 4">CECT 8976</strain>
    </source>
</reference>
<keyword evidence="4" id="KW-1185">Reference proteome</keyword>
<sequence>MMKTPILSLKRSLQVAGLTALLTAGLAANAAEQPPRDPASCQTRSGDMLLHMQQQHKQALDRQAQALKLQSAQQAAWAAYATAEMALPVPMPCPKPDATPVDMAQARANHAKLMAERLMASSKALADLWQGLSADQRQTFERTVHEGMRHHGMMGGKGPMPDMPDMPPR</sequence>
<proteinExistence type="predicted"/>